<evidence type="ECO:0000256" key="1">
    <source>
        <dbReference type="ARBA" id="ARBA00023015"/>
    </source>
</evidence>
<dbReference type="PANTHER" id="PTHR38445:SF7">
    <property type="entry name" value="GNTR-FAMILY TRANSCRIPTIONAL REGULATOR"/>
    <property type="match status" value="1"/>
</dbReference>
<accession>A0ABT7VB88</accession>
<dbReference type="Proteomes" id="UP001529421">
    <property type="component" value="Unassembled WGS sequence"/>
</dbReference>
<dbReference type="SUPFAM" id="SSF46785">
    <property type="entry name" value="Winged helix' DNA-binding domain"/>
    <property type="match status" value="1"/>
</dbReference>
<protein>
    <submittedName>
        <fullName evidence="5">GntR family transcriptional regulator</fullName>
    </submittedName>
</protein>
<dbReference type="EMBL" id="JAUDDZ010000020">
    <property type="protein sequence ID" value="MDM8275772.1"/>
    <property type="molecule type" value="Genomic_DNA"/>
</dbReference>
<reference evidence="6" key="1">
    <citation type="submission" date="2023-06" db="EMBL/GenBank/DDBJ databases">
        <title>Identification and characterization of horizontal gene transfer across gut microbiota members of farm animals based on homology search.</title>
        <authorList>
            <person name="Zeman M."/>
            <person name="Kubasova T."/>
            <person name="Jahodarova E."/>
            <person name="Nykrynova M."/>
            <person name="Rychlik I."/>
        </authorList>
    </citation>
    <scope>NUCLEOTIDE SEQUENCE [LARGE SCALE GENOMIC DNA]</scope>
    <source>
        <strain evidence="6">154_Feed</strain>
    </source>
</reference>
<evidence type="ECO:0000256" key="3">
    <source>
        <dbReference type="ARBA" id="ARBA00023163"/>
    </source>
</evidence>
<keyword evidence="3" id="KW-0804">Transcription</keyword>
<dbReference type="SMART" id="SM00345">
    <property type="entry name" value="HTH_GNTR"/>
    <property type="match status" value="1"/>
</dbReference>
<evidence type="ECO:0000259" key="4">
    <source>
        <dbReference type="PROSITE" id="PS50949"/>
    </source>
</evidence>
<evidence type="ECO:0000313" key="6">
    <source>
        <dbReference type="Proteomes" id="UP001529421"/>
    </source>
</evidence>
<keyword evidence="1" id="KW-0805">Transcription regulation</keyword>
<proteinExistence type="predicted"/>
<dbReference type="InterPro" id="IPR036388">
    <property type="entry name" value="WH-like_DNA-bd_sf"/>
</dbReference>
<reference evidence="5 6" key="2">
    <citation type="submission" date="2023-06" db="EMBL/GenBank/DDBJ databases">
        <authorList>
            <person name="Zeman M."/>
            <person name="Kubasova T."/>
            <person name="Jahodarova E."/>
            <person name="Nykrynova M."/>
            <person name="Rychlik I."/>
        </authorList>
    </citation>
    <scope>NUCLEOTIDE SEQUENCE [LARGE SCALE GENOMIC DNA]</scope>
    <source>
        <strain evidence="5 6">154_Feed</strain>
    </source>
</reference>
<dbReference type="RefSeq" id="WP_289546040.1">
    <property type="nucleotide sequence ID" value="NZ_JAUDDZ010000020.1"/>
</dbReference>
<dbReference type="Pfam" id="PF00392">
    <property type="entry name" value="GntR"/>
    <property type="match status" value="1"/>
</dbReference>
<gene>
    <name evidence="5" type="ORF">QUW28_09760</name>
</gene>
<organism evidence="5 6">
    <name type="scientific">Enorma phocaeensis</name>
    <dbReference type="NCBI Taxonomy" id="1871019"/>
    <lineage>
        <taxon>Bacteria</taxon>
        <taxon>Bacillati</taxon>
        <taxon>Actinomycetota</taxon>
        <taxon>Coriobacteriia</taxon>
        <taxon>Coriobacteriales</taxon>
        <taxon>Coriobacteriaceae</taxon>
        <taxon>Enorma</taxon>
    </lineage>
</organism>
<dbReference type="CDD" id="cd07377">
    <property type="entry name" value="WHTH_GntR"/>
    <property type="match status" value="1"/>
</dbReference>
<dbReference type="Gene3D" id="1.10.10.10">
    <property type="entry name" value="Winged helix-like DNA-binding domain superfamily/Winged helix DNA-binding domain"/>
    <property type="match status" value="1"/>
</dbReference>
<keyword evidence="6" id="KW-1185">Reference proteome</keyword>
<evidence type="ECO:0000256" key="2">
    <source>
        <dbReference type="ARBA" id="ARBA00023125"/>
    </source>
</evidence>
<keyword evidence="2" id="KW-0238">DNA-binding</keyword>
<evidence type="ECO:0000313" key="5">
    <source>
        <dbReference type="EMBL" id="MDM8275772.1"/>
    </source>
</evidence>
<name>A0ABT7VB88_9ACTN</name>
<dbReference type="PROSITE" id="PS50949">
    <property type="entry name" value="HTH_GNTR"/>
    <property type="match status" value="1"/>
</dbReference>
<dbReference type="InterPro" id="IPR036390">
    <property type="entry name" value="WH_DNA-bd_sf"/>
</dbReference>
<sequence>MELIISNSSAKPIYEQIVDQIKGAILTGELAEGEQLPSIRALANSLRVSAITTKRAYADLEAAGLIETVQGKGSFVAGGNADLIREEQLRQVEELMGKSVEAGRAIGLSDEELSEMFSLVLE</sequence>
<feature type="domain" description="HTH gntR-type" evidence="4">
    <location>
        <begin position="11"/>
        <end position="79"/>
    </location>
</feature>
<comment type="caution">
    <text evidence="5">The sequence shown here is derived from an EMBL/GenBank/DDBJ whole genome shotgun (WGS) entry which is preliminary data.</text>
</comment>
<dbReference type="InterPro" id="IPR000524">
    <property type="entry name" value="Tscrpt_reg_HTH_GntR"/>
</dbReference>
<dbReference type="PANTHER" id="PTHR38445">
    <property type="entry name" value="HTH-TYPE TRANSCRIPTIONAL REPRESSOR YTRA"/>
    <property type="match status" value="1"/>
</dbReference>